<dbReference type="CDD" id="cd12797">
    <property type="entry name" value="M23_peptidase"/>
    <property type="match status" value="1"/>
</dbReference>
<dbReference type="GO" id="GO:0004222">
    <property type="term" value="F:metalloendopeptidase activity"/>
    <property type="evidence" value="ECO:0007669"/>
    <property type="project" value="TreeGrafter"/>
</dbReference>
<dbReference type="EMBL" id="QEOP01000006">
    <property type="protein sequence ID" value="PVZ93166.1"/>
    <property type="molecule type" value="Genomic_DNA"/>
</dbReference>
<dbReference type="PANTHER" id="PTHR21666">
    <property type="entry name" value="PEPTIDASE-RELATED"/>
    <property type="match status" value="1"/>
</dbReference>
<evidence type="ECO:0000313" key="5">
    <source>
        <dbReference type="EMBL" id="PVZ93166.1"/>
    </source>
</evidence>
<evidence type="ECO:0000256" key="1">
    <source>
        <dbReference type="ARBA" id="ARBA00022729"/>
    </source>
</evidence>
<dbReference type="PANTHER" id="PTHR21666:SF289">
    <property type="entry name" value="L-ALA--D-GLU ENDOPEPTIDASE"/>
    <property type="match status" value="1"/>
</dbReference>
<dbReference type="SUPFAM" id="SSF51261">
    <property type="entry name" value="Duplicated hybrid motif"/>
    <property type="match status" value="1"/>
</dbReference>
<feature type="region of interest" description="Disordered" evidence="3">
    <location>
        <begin position="124"/>
        <end position="145"/>
    </location>
</feature>
<feature type="region of interest" description="Disordered" evidence="3">
    <location>
        <begin position="1"/>
        <end position="20"/>
    </location>
</feature>
<accession>A0A2V1HKK2</accession>
<reference evidence="5 6" key="1">
    <citation type="submission" date="2018-05" db="EMBL/GenBank/DDBJ databases">
        <title>Amnibacterium sp. M8JJ-5, whole genome shotgun sequence.</title>
        <authorList>
            <person name="Tuo L."/>
        </authorList>
    </citation>
    <scope>NUCLEOTIDE SEQUENCE [LARGE SCALE GENOMIC DNA]</scope>
    <source>
        <strain evidence="5 6">M8JJ-5</strain>
    </source>
</reference>
<evidence type="ECO:0000256" key="2">
    <source>
        <dbReference type="SAM" id="Coils"/>
    </source>
</evidence>
<dbReference type="InterPro" id="IPR050570">
    <property type="entry name" value="Cell_wall_metabolism_enzyme"/>
</dbReference>
<proteinExistence type="predicted"/>
<gene>
    <name evidence="5" type="ORF">DDQ50_16720</name>
</gene>
<keyword evidence="6" id="KW-1185">Reference proteome</keyword>
<evidence type="ECO:0000259" key="4">
    <source>
        <dbReference type="Pfam" id="PF01551"/>
    </source>
</evidence>
<name>A0A2V1HKK2_9MICO</name>
<evidence type="ECO:0000313" key="6">
    <source>
        <dbReference type="Proteomes" id="UP000244893"/>
    </source>
</evidence>
<dbReference type="Gene3D" id="2.70.70.10">
    <property type="entry name" value="Glucose Permease (Domain IIA)"/>
    <property type="match status" value="1"/>
</dbReference>
<feature type="coiled-coil region" evidence="2">
    <location>
        <begin position="211"/>
        <end position="259"/>
    </location>
</feature>
<dbReference type="OrthoDB" id="1099523at2"/>
<dbReference type="AlphaFoldDB" id="A0A2V1HKK2"/>
<protein>
    <submittedName>
        <fullName evidence="5">Cell wall-binding protein</fullName>
    </submittedName>
</protein>
<dbReference type="Proteomes" id="UP000244893">
    <property type="component" value="Unassembled WGS sequence"/>
</dbReference>
<keyword evidence="1" id="KW-0732">Signal</keyword>
<evidence type="ECO:0000256" key="3">
    <source>
        <dbReference type="SAM" id="MobiDB-lite"/>
    </source>
</evidence>
<dbReference type="InterPro" id="IPR011055">
    <property type="entry name" value="Dup_hybrid_motif"/>
</dbReference>
<comment type="caution">
    <text evidence="5">The sequence shown here is derived from an EMBL/GenBank/DDBJ whole genome shotgun (WGS) entry which is preliminary data.</text>
</comment>
<organism evidence="5 6">
    <name type="scientific">Amnibacterium flavum</name>
    <dbReference type="NCBI Taxonomy" id="2173173"/>
    <lineage>
        <taxon>Bacteria</taxon>
        <taxon>Bacillati</taxon>
        <taxon>Actinomycetota</taxon>
        <taxon>Actinomycetes</taxon>
        <taxon>Micrococcales</taxon>
        <taxon>Microbacteriaceae</taxon>
        <taxon>Amnibacterium</taxon>
    </lineage>
</organism>
<dbReference type="InterPro" id="IPR016047">
    <property type="entry name" value="M23ase_b-sheet_dom"/>
</dbReference>
<feature type="domain" description="M23ase beta-sheet core" evidence="4">
    <location>
        <begin position="315"/>
        <end position="409"/>
    </location>
</feature>
<dbReference type="Pfam" id="PF01551">
    <property type="entry name" value="Peptidase_M23"/>
    <property type="match status" value="1"/>
</dbReference>
<keyword evidence="2" id="KW-0175">Coiled coil</keyword>
<sequence length="420" mass="43928">MAHRTSRRAMMMGGSSRSGNQRHRALIAGGAVLALVLMAPIVQPTSQAAAVEYPSWSEVEQARQDEAAKQAQIAQIAALIADLDRLVEEGQRLQERRAAAYEKAQGALDEATFDAGRLQAEADKATAEASGAKQQAGRVAASLTRSGGTDPSLGLILDPGDADMFLSRLGSLTDLAGKMDALQTTASTKARAAGALTAQAVVAQNELKKMAEKTNAALDEAIAANEALEASRQEQQNNRAQLDAQLAVLNENRQATEADYEKGRQAEEAARAVAAPSPSDRGQLNDQGWSLPVSGWISDVFGPRPVRPAAGVGAFHYGTDIAAGCGVTVYAASAGTVDYAGWLGTYGNWVLIDHGSGVQTGYAHNSELLVNRGDRVEAGQPVALVGSTGASSGCHLHFETRVDGARIDPQPFMSGRGVTL</sequence>